<keyword evidence="4" id="KW-1185">Reference proteome</keyword>
<evidence type="ECO:0000313" key="3">
    <source>
        <dbReference type="EMBL" id="GGZ52444.1"/>
    </source>
</evidence>
<dbReference type="RefSeq" id="WP_189446462.1">
    <property type="nucleotide sequence ID" value="NZ_BMXY01000001.1"/>
</dbReference>
<organism evidence="3 4">
    <name type="scientific">Cognatilysobacter xinjiangensis</name>
    <dbReference type="NCBI Taxonomy" id="546892"/>
    <lineage>
        <taxon>Bacteria</taxon>
        <taxon>Pseudomonadati</taxon>
        <taxon>Pseudomonadota</taxon>
        <taxon>Gammaproteobacteria</taxon>
        <taxon>Lysobacterales</taxon>
        <taxon>Lysobacteraceae</taxon>
        <taxon>Cognatilysobacter</taxon>
    </lineage>
</organism>
<evidence type="ECO:0000313" key="4">
    <source>
        <dbReference type="Proteomes" id="UP000643403"/>
    </source>
</evidence>
<dbReference type="Proteomes" id="UP000643403">
    <property type="component" value="Unassembled WGS sequence"/>
</dbReference>
<accession>A0ABQ3BS76</accession>
<evidence type="ECO:0000256" key="2">
    <source>
        <dbReference type="SAM" id="SignalP"/>
    </source>
</evidence>
<feature type="transmembrane region" description="Helical" evidence="1">
    <location>
        <begin position="396"/>
        <end position="417"/>
    </location>
</feature>
<keyword evidence="1" id="KW-0472">Membrane</keyword>
<dbReference type="Pfam" id="PF13163">
    <property type="entry name" value="DUF3999"/>
    <property type="match status" value="1"/>
</dbReference>
<keyword evidence="1" id="KW-1133">Transmembrane helix</keyword>
<feature type="chain" id="PRO_5046220252" evidence="2">
    <location>
        <begin position="21"/>
        <end position="425"/>
    </location>
</feature>
<keyword evidence="2" id="KW-0732">Signal</keyword>
<name>A0ABQ3BS76_9GAMM</name>
<reference evidence="4" key="1">
    <citation type="journal article" date="2019" name="Int. J. Syst. Evol. Microbiol.">
        <title>The Global Catalogue of Microorganisms (GCM) 10K type strain sequencing project: providing services to taxonomists for standard genome sequencing and annotation.</title>
        <authorList>
            <consortium name="The Broad Institute Genomics Platform"/>
            <consortium name="The Broad Institute Genome Sequencing Center for Infectious Disease"/>
            <person name="Wu L."/>
            <person name="Ma J."/>
        </authorList>
    </citation>
    <scope>NUCLEOTIDE SEQUENCE [LARGE SCALE GENOMIC DNA]</scope>
    <source>
        <strain evidence="4">KCTC 22558</strain>
    </source>
</reference>
<sequence length="425" mass="47074">MRRMVFVLLASLCGIAAASADYARQWPIDTDARAASHAVELTPEVYASVQHADLRDLDVLDADGRPVPAGIVRPPSSSSERRRALPWFRMPATTRRTDWQLMAEVDADGHLRVERLPSQTAQPATTLLLDATALDRRPHALELDWRTDTGFDAGYRIEGSDDFEHWYGLGRGRLVDIREKGRALQLRRLTIEGGGKPPRFLRLVPDDPTQALPDIISVEAISTDTRMAPRWLTLPPRADGDGTYEFRLDGRYPVRWIDLDTGGNDARSWRLQSRDTPQAHWVDRISHWVVYRVGTGRSPARVLDTPVRDRYWRLVPEGEGDAPSLRLGYVPERLVFVAGGRAPYTLVAGSLRVQREPRPVQAAIDAAGPPAIAQLGASGARAGEAALSPARDWKTWGLWAVLALGVLAVGGFALRVLREPARPVD</sequence>
<gene>
    <name evidence="3" type="ORF">GCM10008101_01890</name>
</gene>
<feature type="signal peptide" evidence="2">
    <location>
        <begin position="1"/>
        <end position="20"/>
    </location>
</feature>
<evidence type="ECO:0000256" key="1">
    <source>
        <dbReference type="SAM" id="Phobius"/>
    </source>
</evidence>
<proteinExistence type="predicted"/>
<dbReference type="InterPro" id="IPR025060">
    <property type="entry name" value="DUF3999"/>
</dbReference>
<comment type="caution">
    <text evidence="3">The sequence shown here is derived from an EMBL/GenBank/DDBJ whole genome shotgun (WGS) entry which is preliminary data.</text>
</comment>
<protein>
    <submittedName>
        <fullName evidence="3">Membrane protein</fullName>
    </submittedName>
</protein>
<keyword evidence="1" id="KW-0812">Transmembrane</keyword>
<dbReference type="EMBL" id="BMXY01000001">
    <property type="protein sequence ID" value="GGZ52444.1"/>
    <property type="molecule type" value="Genomic_DNA"/>
</dbReference>